<dbReference type="PANTHER" id="PTHR33692">
    <property type="entry name" value="RIBOSOME MATURATION FACTOR RIMM"/>
    <property type="match status" value="1"/>
</dbReference>
<protein>
    <recommendedName>
        <fullName evidence="5">Ribosome maturation factor RimM</fullName>
    </recommendedName>
</protein>
<keyword evidence="3 5" id="KW-0698">rRNA processing</keyword>
<dbReference type="Gene3D" id="2.30.30.240">
    <property type="entry name" value="PRC-barrel domain"/>
    <property type="match status" value="1"/>
</dbReference>
<comment type="similarity">
    <text evidence="5">Belongs to the RimM family.</text>
</comment>
<comment type="caution">
    <text evidence="9">The sequence shown here is derived from an EMBL/GenBank/DDBJ whole genome shotgun (WGS) entry which is preliminary data.</text>
</comment>
<evidence type="ECO:0000256" key="3">
    <source>
        <dbReference type="ARBA" id="ARBA00022552"/>
    </source>
</evidence>
<evidence type="ECO:0000313" key="9">
    <source>
        <dbReference type="EMBL" id="RKR90737.1"/>
    </source>
</evidence>
<evidence type="ECO:0000313" key="10">
    <source>
        <dbReference type="Proteomes" id="UP000277671"/>
    </source>
</evidence>
<feature type="domain" description="Ribosome maturation factor RimM PRC barrel" evidence="8">
    <location>
        <begin position="118"/>
        <end position="185"/>
    </location>
</feature>
<dbReference type="Proteomes" id="UP000277671">
    <property type="component" value="Unassembled WGS sequence"/>
</dbReference>
<dbReference type="InterPro" id="IPR011961">
    <property type="entry name" value="RimM"/>
</dbReference>
<dbReference type="Pfam" id="PF24986">
    <property type="entry name" value="PRC_RimM"/>
    <property type="match status" value="1"/>
</dbReference>
<accession>A0A495JP05</accession>
<keyword evidence="2 5" id="KW-0690">Ribosome biogenesis</keyword>
<organism evidence="9 10">
    <name type="scientific">Micromonospora pisi</name>
    <dbReference type="NCBI Taxonomy" id="589240"/>
    <lineage>
        <taxon>Bacteria</taxon>
        <taxon>Bacillati</taxon>
        <taxon>Actinomycetota</taxon>
        <taxon>Actinomycetes</taxon>
        <taxon>Micromonosporales</taxon>
        <taxon>Micromonosporaceae</taxon>
        <taxon>Micromonospora</taxon>
    </lineage>
</organism>
<dbReference type="HAMAP" id="MF_00014">
    <property type="entry name" value="Ribosome_mat_RimM"/>
    <property type="match status" value="1"/>
</dbReference>
<comment type="domain">
    <text evidence="5">The PRC barrel domain binds ribosomal protein uS19.</text>
</comment>
<evidence type="ECO:0000256" key="1">
    <source>
        <dbReference type="ARBA" id="ARBA00022490"/>
    </source>
</evidence>
<dbReference type="SUPFAM" id="SSF50447">
    <property type="entry name" value="Translation proteins"/>
    <property type="match status" value="1"/>
</dbReference>
<dbReference type="GO" id="GO:0005840">
    <property type="term" value="C:ribosome"/>
    <property type="evidence" value="ECO:0007669"/>
    <property type="project" value="InterPro"/>
</dbReference>
<evidence type="ECO:0000256" key="4">
    <source>
        <dbReference type="ARBA" id="ARBA00023186"/>
    </source>
</evidence>
<comment type="subunit">
    <text evidence="5">Binds ribosomal protein uS19.</text>
</comment>
<keyword evidence="10" id="KW-1185">Reference proteome</keyword>
<feature type="compositionally biased region" description="Low complexity" evidence="6">
    <location>
        <begin position="41"/>
        <end position="54"/>
    </location>
</feature>
<feature type="domain" description="RimM N-terminal" evidence="7">
    <location>
        <begin position="5"/>
        <end position="104"/>
    </location>
</feature>
<dbReference type="AlphaFoldDB" id="A0A495JP05"/>
<dbReference type="InterPro" id="IPR011033">
    <property type="entry name" value="PRC_barrel-like_sf"/>
</dbReference>
<dbReference type="RefSeq" id="WP_121158963.1">
    <property type="nucleotide sequence ID" value="NZ_RBKT01000001.1"/>
</dbReference>
<name>A0A495JP05_9ACTN</name>
<evidence type="ECO:0000259" key="7">
    <source>
        <dbReference type="Pfam" id="PF01782"/>
    </source>
</evidence>
<dbReference type="InterPro" id="IPR036976">
    <property type="entry name" value="RimM_N_sf"/>
</dbReference>
<dbReference type="EMBL" id="RBKT01000001">
    <property type="protein sequence ID" value="RKR90737.1"/>
    <property type="molecule type" value="Genomic_DNA"/>
</dbReference>
<keyword evidence="4 5" id="KW-0143">Chaperone</keyword>
<dbReference type="Pfam" id="PF01782">
    <property type="entry name" value="RimM"/>
    <property type="match status" value="1"/>
</dbReference>
<comment type="function">
    <text evidence="5">An accessory protein needed during the final step in the assembly of 30S ribosomal subunit, possibly for assembly of the head region. Essential for efficient processing of 16S rRNA. May be needed both before and after RbfA during the maturation of 16S rRNA. It has affinity for free ribosomal 30S subunits but not for 70S ribosomes.</text>
</comment>
<proteinExistence type="inferred from homology"/>
<evidence type="ECO:0000256" key="6">
    <source>
        <dbReference type="SAM" id="MobiDB-lite"/>
    </source>
</evidence>
<dbReference type="InterPro" id="IPR056792">
    <property type="entry name" value="PRC_RimM"/>
</dbReference>
<evidence type="ECO:0000256" key="5">
    <source>
        <dbReference type="HAMAP-Rule" id="MF_00014"/>
    </source>
</evidence>
<comment type="subcellular location">
    <subcellularLocation>
        <location evidence="5">Cytoplasm</location>
    </subcellularLocation>
</comment>
<dbReference type="GO" id="GO:0042274">
    <property type="term" value="P:ribosomal small subunit biogenesis"/>
    <property type="evidence" value="ECO:0007669"/>
    <property type="project" value="UniProtKB-UniRule"/>
</dbReference>
<dbReference type="PANTHER" id="PTHR33692:SF1">
    <property type="entry name" value="RIBOSOME MATURATION FACTOR RIMM"/>
    <property type="match status" value="1"/>
</dbReference>
<dbReference type="Gene3D" id="2.40.30.60">
    <property type="entry name" value="RimM"/>
    <property type="match status" value="1"/>
</dbReference>
<dbReference type="InterPro" id="IPR002676">
    <property type="entry name" value="RimM_N"/>
</dbReference>
<gene>
    <name evidence="5" type="primary">rimM</name>
    <name evidence="9" type="ORF">BDK92_5118</name>
</gene>
<dbReference type="GO" id="GO:0005737">
    <property type="term" value="C:cytoplasm"/>
    <property type="evidence" value="ECO:0007669"/>
    <property type="project" value="UniProtKB-SubCell"/>
</dbReference>
<dbReference type="OrthoDB" id="5381335at2"/>
<sequence>MLLIVGRIGRPHGVHGEVTVEVRTDEPEARFVAGSVLRTDPATASSASNPAPVARPGEPVRVPEELTIETVRWHQGHPLVLFEGFYDRDLAEVLRGTLLWVDSAQMAPPSDPDEFNDHQLVGLTVVSPSGETLGEVTRIDHAPASDLLVLRRPEGGTALVPFVKAIVPEVDLAAGRVVVDAPAGLFDL</sequence>
<feature type="region of interest" description="Disordered" evidence="6">
    <location>
        <begin position="36"/>
        <end position="58"/>
    </location>
</feature>
<dbReference type="InterPro" id="IPR009000">
    <property type="entry name" value="Transl_B-barrel_sf"/>
</dbReference>
<reference evidence="9 10" key="1">
    <citation type="submission" date="2018-10" db="EMBL/GenBank/DDBJ databases">
        <title>Sequencing the genomes of 1000 actinobacteria strains.</title>
        <authorList>
            <person name="Klenk H.-P."/>
        </authorList>
    </citation>
    <scope>NUCLEOTIDE SEQUENCE [LARGE SCALE GENOMIC DNA]</scope>
    <source>
        <strain evidence="9 10">DSM 45175</strain>
    </source>
</reference>
<dbReference type="GO" id="GO:0043022">
    <property type="term" value="F:ribosome binding"/>
    <property type="evidence" value="ECO:0007669"/>
    <property type="project" value="InterPro"/>
</dbReference>
<dbReference type="NCBIfam" id="TIGR02273">
    <property type="entry name" value="16S_RimM"/>
    <property type="match status" value="1"/>
</dbReference>
<dbReference type="SUPFAM" id="SSF50346">
    <property type="entry name" value="PRC-barrel domain"/>
    <property type="match status" value="1"/>
</dbReference>
<evidence type="ECO:0000256" key="2">
    <source>
        <dbReference type="ARBA" id="ARBA00022517"/>
    </source>
</evidence>
<evidence type="ECO:0000259" key="8">
    <source>
        <dbReference type="Pfam" id="PF24986"/>
    </source>
</evidence>
<dbReference type="GO" id="GO:0006364">
    <property type="term" value="P:rRNA processing"/>
    <property type="evidence" value="ECO:0007669"/>
    <property type="project" value="UniProtKB-UniRule"/>
</dbReference>
<keyword evidence="1 5" id="KW-0963">Cytoplasm</keyword>